<feature type="region of interest" description="Disordered" evidence="1">
    <location>
        <begin position="400"/>
        <end position="431"/>
    </location>
</feature>
<feature type="chain" id="PRO_5045279431" evidence="3">
    <location>
        <begin position="21"/>
        <end position="528"/>
    </location>
</feature>
<reference evidence="4 5" key="1">
    <citation type="submission" date="2024-01" db="EMBL/GenBank/DDBJ databases">
        <title>Complete genome of Cladobotryum mycophilum ATHUM6906.</title>
        <authorList>
            <person name="Christinaki A.C."/>
            <person name="Myridakis A.I."/>
            <person name="Kouvelis V.N."/>
        </authorList>
    </citation>
    <scope>NUCLEOTIDE SEQUENCE [LARGE SCALE GENOMIC DNA]</scope>
    <source>
        <strain evidence="4 5">ATHUM6906</strain>
    </source>
</reference>
<evidence type="ECO:0000313" key="5">
    <source>
        <dbReference type="Proteomes" id="UP001338125"/>
    </source>
</evidence>
<keyword evidence="5" id="KW-1185">Reference proteome</keyword>
<gene>
    <name evidence="4" type="ORF">PT974_06766</name>
</gene>
<name>A0ABR0SMF0_9HYPO</name>
<keyword evidence="2" id="KW-0472">Membrane</keyword>
<evidence type="ECO:0000256" key="1">
    <source>
        <dbReference type="SAM" id="MobiDB-lite"/>
    </source>
</evidence>
<feature type="compositionally biased region" description="Basic residues" evidence="1">
    <location>
        <begin position="499"/>
        <end position="510"/>
    </location>
</feature>
<accession>A0ABR0SMF0</accession>
<dbReference type="EMBL" id="JAVFKD010000012">
    <property type="protein sequence ID" value="KAK5993337.1"/>
    <property type="molecule type" value="Genomic_DNA"/>
</dbReference>
<comment type="caution">
    <text evidence="4">The sequence shown here is derived from an EMBL/GenBank/DDBJ whole genome shotgun (WGS) entry which is preliminary data.</text>
</comment>
<feature type="region of interest" description="Disordered" evidence="1">
    <location>
        <begin position="472"/>
        <end position="528"/>
    </location>
</feature>
<dbReference type="Proteomes" id="UP001338125">
    <property type="component" value="Unassembled WGS sequence"/>
</dbReference>
<feature type="region of interest" description="Disordered" evidence="1">
    <location>
        <begin position="333"/>
        <end position="377"/>
    </location>
</feature>
<keyword evidence="3" id="KW-0732">Signal</keyword>
<sequence>MVRSVALPLLLVVIPQTASALEVSPGSPCATLCLDSPSGNEWNASASNTYTEDITCHDDGYYSTSKGQKFRKCLDCLQTSSRGHEGETDLEWFIYNLRYTVSTCVFSKPKPAIEGNHDAPCNTDATCGPFNDPLTSDGPSPNVTATWDYCAANDGEFLGSQLQPCISCLRDSKNQTYLANFMTALEAGCMQSPDNVTTLGLSGSLFTTTPINITDPNASPDSSHGHPHHHLSLAAIIGIVVAIVLIFALAICLFVIHCTRQNAASNPENAYYYGEDPDSPKTLVDPWGYVMSQPKRFIGFHDKKGSGGGGAPVLEGRADETNAEYYNRVEKEEAAAAAPQPGRIQTQHAHIPNRRQGEIPRMPSPIAPVRKQRPQTPDSFIEQAYLNTVEDASRLTRLDPTHHHTRPRQQSTSSPTSVSPTTTIRTSWSSRIPSVIPKIRMSKKYTPPMLQLQPTSPGEAPGERQLRISPPIMQYDARFDERSPPGTETAQFEKDKVSPRRGSRASKGSKKHDSYIEVPIRNSENDLY</sequence>
<feature type="signal peptide" evidence="3">
    <location>
        <begin position="1"/>
        <end position="20"/>
    </location>
</feature>
<evidence type="ECO:0000313" key="4">
    <source>
        <dbReference type="EMBL" id="KAK5993337.1"/>
    </source>
</evidence>
<feature type="compositionally biased region" description="Low complexity" evidence="1">
    <location>
        <begin position="408"/>
        <end position="431"/>
    </location>
</feature>
<keyword evidence="2" id="KW-1133">Transmembrane helix</keyword>
<evidence type="ECO:0000256" key="2">
    <source>
        <dbReference type="SAM" id="Phobius"/>
    </source>
</evidence>
<protein>
    <submittedName>
        <fullName evidence="4">Uncharacterized protein</fullName>
    </submittedName>
</protein>
<evidence type="ECO:0000256" key="3">
    <source>
        <dbReference type="SAM" id="SignalP"/>
    </source>
</evidence>
<keyword evidence="2" id="KW-0812">Transmembrane</keyword>
<proteinExistence type="predicted"/>
<organism evidence="4 5">
    <name type="scientific">Cladobotryum mycophilum</name>
    <dbReference type="NCBI Taxonomy" id="491253"/>
    <lineage>
        <taxon>Eukaryota</taxon>
        <taxon>Fungi</taxon>
        <taxon>Dikarya</taxon>
        <taxon>Ascomycota</taxon>
        <taxon>Pezizomycotina</taxon>
        <taxon>Sordariomycetes</taxon>
        <taxon>Hypocreomycetidae</taxon>
        <taxon>Hypocreales</taxon>
        <taxon>Hypocreaceae</taxon>
        <taxon>Cladobotryum</taxon>
    </lineage>
</organism>
<feature type="transmembrane region" description="Helical" evidence="2">
    <location>
        <begin position="231"/>
        <end position="256"/>
    </location>
</feature>